<keyword evidence="2" id="KW-1185">Reference proteome</keyword>
<dbReference type="Gramene" id="mRNA:HanXRQr2_Chr09g0414901">
    <property type="protein sequence ID" value="mRNA:HanXRQr2_Chr09g0414901"/>
    <property type="gene ID" value="HanXRQr2_Chr09g0414901"/>
</dbReference>
<evidence type="ECO:0000313" key="2">
    <source>
        <dbReference type="Proteomes" id="UP000215914"/>
    </source>
</evidence>
<dbReference type="AlphaFoldDB" id="A0A9K3IAL2"/>
<proteinExistence type="predicted"/>
<name>A0A9K3IAL2_HELAN</name>
<sequence>MAPSLTRLVFWDQFYHLGCNNGTRARLVCCPQRKLSQPTRTLAFPMRTLVLKKGRSLWTMD</sequence>
<organism evidence="1 2">
    <name type="scientific">Helianthus annuus</name>
    <name type="common">Common sunflower</name>
    <dbReference type="NCBI Taxonomy" id="4232"/>
    <lineage>
        <taxon>Eukaryota</taxon>
        <taxon>Viridiplantae</taxon>
        <taxon>Streptophyta</taxon>
        <taxon>Embryophyta</taxon>
        <taxon>Tracheophyta</taxon>
        <taxon>Spermatophyta</taxon>
        <taxon>Magnoliopsida</taxon>
        <taxon>eudicotyledons</taxon>
        <taxon>Gunneridae</taxon>
        <taxon>Pentapetalae</taxon>
        <taxon>asterids</taxon>
        <taxon>campanulids</taxon>
        <taxon>Asterales</taxon>
        <taxon>Asteraceae</taxon>
        <taxon>Asteroideae</taxon>
        <taxon>Heliantheae alliance</taxon>
        <taxon>Heliantheae</taxon>
        <taxon>Helianthus</taxon>
    </lineage>
</organism>
<accession>A0A9K3IAL2</accession>
<reference evidence="1" key="1">
    <citation type="journal article" date="2017" name="Nature">
        <title>The sunflower genome provides insights into oil metabolism, flowering and Asterid evolution.</title>
        <authorList>
            <person name="Badouin H."/>
            <person name="Gouzy J."/>
            <person name="Grassa C.J."/>
            <person name="Murat F."/>
            <person name="Staton S.E."/>
            <person name="Cottret L."/>
            <person name="Lelandais-Briere C."/>
            <person name="Owens G.L."/>
            <person name="Carrere S."/>
            <person name="Mayjonade B."/>
            <person name="Legrand L."/>
            <person name="Gill N."/>
            <person name="Kane N.C."/>
            <person name="Bowers J.E."/>
            <person name="Hubner S."/>
            <person name="Bellec A."/>
            <person name="Berard A."/>
            <person name="Berges H."/>
            <person name="Blanchet N."/>
            <person name="Boniface M.C."/>
            <person name="Brunel D."/>
            <person name="Catrice O."/>
            <person name="Chaidir N."/>
            <person name="Claudel C."/>
            <person name="Donnadieu C."/>
            <person name="Faraut T."/>
            <person name="Fievet G."/>
            <person name="Helmstetter N."/>
            <person name="King M."/>
            <person name="Knapp S.J."/>
            <person name="Lai Z."/>
            <person name="Le Paslier M.C."/>
            <person name="Lippi Y."/>
            <person name="Lorenzon L."/>
            <person name="Mandel J.R."/>
            <person name="Marage G."/>
            <person name="Marchand G."/>
            <person name="Marquand E."/>
            <person name="Bret-Mestries E."/>
            <person name="Morien E."/>
            <person name="Nambeesan S."/>
            <person name="Nguyen T."/>
            <person name="Pegot-Espagnet P."/>
            <person name="Pouilly N."/>
            <person name="Raftis F."/>
            <person name="Sallet E."/>
            <person name="Schiex T."/>
            <person name="Thomas J."/>
            <person name="Vandecasteele C."/>
            <person name="Vares D."/>
            <person name="Vear F."/>
            <person name="Vautrin S."/>
            <person name="Crespi M."/>
            <person name="Mangin B."/>
            <person name="Burke J.M."/>
            <person name="Salse J."/>
            <person name="Munos S."/>
            <person name="Vincourt P."/>
            <person name="Rieseberg L.H."/>
            <person name="Langlade N.B."/>
        </authorList>
    </citation>
    <scope>NUCLEOTIDE SEQUENCE</scope>
    <source>
        <tissue evidence="1">Leaves</tissue>
    </source>
</reference>
<dbReference type="EMBL" id="MNCJ02000324">
    <property type="protein sequence ID" value="KAF5793212.1"/>
    <property type="molecule type" value="Genomic_DNA"/>
</dbReference>
<dbReference type="Proteomes" id="UP000215914">
    <property type="component" value="Unassembled WGS sequence"/>
</dbReference>
<gene>
    <name evidence="1" type="ORF">HanXRQr2_Chr09g0414901</name>
</gene>
<evidence type="ECO:0000313" key="1">
    <source>
        <dbReference type="EMBL" id="KAF5793212.1"/>
    </source>
</evidence>
<protein>
    <submittedName>
        <fullName evidence="1">Uncharacterized protein</fullName>
    </submittedName>
</protein>
<reference evidence="1" key="2">
    <citation type="submission" date="2020-06" db="EMBL/GenBank/DDBJ databases">
        <title>Helianthus annuus Genome sequencing and assembly Release 2.</title>
        <authorList>
            <person name="Gouzy J."/>
            <person name="Langlade N."/>
            <person name="Munos S."/>
        </authorList>
    </citation>
    <scope>NUCLEOTIDE SEQUENCE</scope>
    <source>
        <tissue evidence="1">Leaves</tissue>
    </source>
</reference>
<comment type="caution">
    <text evidence="1">The sequence shown here is derived from an EMBL/GenBank/DDBJ whole genome shotgun (WGS) entry which is preliminary data.</text>
</comment>